<evidence type="ECO:0000313" key="3">
    <source>
        <dbReference type="Proteomes" id="UP001283361"/>
    </source>
</evidence>
<dbReference type="InterPro" id="IPR050951">
    <property type="entry name" value="Retrovirus_Pol_polyprotein"/>
</dbReference>
<gene>
    <name evidence="2" type="ORF">RRG08_028378</name>
</gene>
<feature type="domain" description="Integrase zinc-binding" evidence="1">
    <location>
        <begin position="3"/>
        <end position="36"/>
    </location>
</feature>
<dbReference type="EMBL" id="JAWDGP010000276">
    <property type="protein sequence ID" value="KAK3801910.1"/>
    <property type="molecule type" value="Genomic_DNA"/>
</dbReference>
<organism evidence="2 3">
    <name type="scientific">Elysia crispata</name>
    <name type="common">lettuce slug</name>
    <dbReference type="NCBI Taxonomy" id="231223"/>
    <lineage>
        <taxon>Eukaryota</taxon>
        <taxon>Metazoa</taxon>
        <taxon>Spiralia</taxon>
        <taxon>Lophotrochozoa</taxon>
        <taxon>Mollusca</taxon>
        <taxon>Gastropoda</taxon>
        <taxon>Heterobranchia</taxon>
        <taxon>Euthyneura</taxon>
        <taxon>Panpulmonata</taxon>
        <taxon>Sacoglossa</taxon>
        <taxon>Placobranchoidea</taxon>
        <taxon>Plakobranchidae</taxon>
        <taxon>Elysia</taxon>
    </lineage>
</organism>
<protein>
    <recommendedName>
        <fullName evidence="1">Integrase zinc-binding domain-containing protein</fullName>
    </recommendedName>
</protein>
<dbReference type="PANTHER" id="PTHR37984">
    <property type="entry name" value="PROTEIN CBG26694"/>
    <property type="match status" value="1"/>
</dbReference>
<dbReference type="PANTHER" id="PTHR37984:SF5">
    <property type="entry name" value="PROTEIN NYNRIN-LIKE"/>
    <property type="match status" value="1"/>
</dbReference>
<dbReference type="InterPro" id="IPR036397">
    <property type="entry name" value="RNaseH_sf"/>
</dbReference>
<keyword evidence="3" id="KW-1185">Reference proteome</keyword>
<dbReference type="SUPFAM" id="SSF53098">
    <property type="entry name" value="Ribonuclease H-like"/>
    <property type="match status" value="1"/>
</dbReference>
<dbReference type="Proteomes" id="UP001283361">
    <property type="component" value="Unassembled WGS sequence"/>
</dbReference>
<dbReference type="InterPro" id="IPR041588">
    <property type="entry name" value="Integrase_H2C2"/>
</dbReference>
<dbReference type="InterPro" id="IPR012337">
    <property type="entry name" value="RNaseH-like_sf"/>
</dbReference>
<proteinExistence type="predicted"/>
<dbReference type="GO" id="GO:0003676">
    <property type="term" value="F:nucleic acid binding"/>
    <property type="evidence" value="ECO:0007669"/>
    <property type="project" value="InterPro"/>
</dbReference>
<name>A0AAE1B9Q0_9GAST</name>
<sequence>MVRMKALARSYVWWPGLDDDIVQEVRDCLNCQQTQRQSPSAALHPWKWCMRPFQRVHIDFAGKDGKNYFVAVDSFSKWPEIAVMNTTNTESDFRAFWPAGRNCFRQQSAIYFRIICHISTKEWSEAY</sequence>
<evidence type="ECO:0000259" key="1">
    <source>
        <dbReference type="Pfam" id="PF17921"/>
    </source>
</evidence>
<dbReference type="AlphaFoldDB" id="A0AAE1B9Q0"/>
<evidence type="ECO:0000313" key="2">
    <source>
        <dbReference type="EMBL" id="KAK3801910.1"/>
    </source>
</evidence>
<accession>A0AAE1B9Q0</accession>
<dbReference type="Pfam" id="PF17921">
    <property type="entry name" value="Integrase_H2C2"/>
    <property type="match status" value="1"/>
</dbReference>
<dbReference type="Gene3D" id="3.30.420.10">
    <property type="entry name" value="Ribonuclease H-like superfamily/Ribonuclease H"/>
    <property type="match status" value="1"/>
</dbReference>
<comment type="caution">
    <text evidence="2">The sequence shown here is derived from an EMBL/GenBank/DDBJ whole genome shotgun (WGS) entry which is preliminary data.</text>
</comment>
<reference evidence="2" key="1">
    <citation type="journal article" date="2023" name="G3 (Bethesda)">
        <title>A reference genome for the long-term kleptoplast-retaining sea slug Elysia crispata morphotype clarki.</title>
        <authorList>
            <person name="Eastman K.E."/>
            <person name="Pendleton A.L."/>
            <person name="Shaikh M.A."/>
            <person name="Suttiyut T."/>
            <person name="Ogas R."/>
            <person name="Tomko P."/>
            <person name="Gavelis G."/>
            <person name="Widhalm J.R."/>
            <person name="Wisecaver J.H."/>
        </authorList>
    </citation>
    <scope>NUCLEOTIDE SEQUENCE</scope>
    <source>
        <strain evidence="2">ECLA1</strain>
    </source>
</reference>